<protein>
    <recommendedName>
        <fullName evidence="2">Negative regulator of flagellin synthesis</fullName>
    </recommendedName>
    <alternativeName>
        <fullName evidence="8">Anti-sigma-28 factor</fullName>
    </alternativeName>
</protein>
<dbReference type="SUPFAM" id="SSF101498">
    <property type="entry name" value="Anti-sigma factor FlgM"/>
    <property type="match status" value="1"/>
</dbReference>
<evidence type="ECO:0000256" key="5">
    <source>
        <dbReference type="ARBA" id="ARBA00023015"/>
    </source>
</evidence>
<sequence>MKIDTSTRNDARSLQDGPARTQQGESASALGAGGTASGNASSAIASGSSAGASAGTSGDANVSLSSLSSSLRSLAASGAADIDMGQVQSIKDAIKNGTLQIDTGKIADGIIETARGLLKPASGS</sequence>
<evidence type="ECO:0000256" key="6">
    <source>
        <dbReference type="ARBA" id="ARBA00023163"/>
    </source>
</evidence>
<feature type="compositionally biased region" description="Low complexity" evidence="9">
    <location>
        <begin position="37"/>
        <end position="64"/>
    </location>
</feature>
<keyword evidence="4" id="KW-1005">Bacterial flagellum biogenesis</keyword>
<dbReference type="NCBIfam" id="TIGR03824">
    <property type="entry name" value="FlgM_jcvi"/>
    <property type="match status" value="1"/>
</dbReference>
<dbReference type="InterPro" id="IPR007412">
    <property type="entry name" value="FlgM"/>
</dbReference>
<evidence type="ECO:0000256" key="9">
    <source>
        <dbReference type="SAM" id="MobiDB-lite"/>
    </source>
</evidence>
<dbReference type="OrthoDB" id="9181369at2"/>
<keyword evidence="11" id="KW-0966">Cell projection</keyword>
<evidence type="ECO:0000313" key="11">
    <source>
        <dbReference type="EMBL" id="QBQ96341.1"/>
    </source>
</evidence>
<dbReference type="EMBL" id="CP038148">
    <property type="protein sequence ID" value="QBQ96341.1"/>
    <property type="molecule type" value="Genomic_DNA"/>
</dbReference>
<feature type="compositionally biased region" description="Basic and acidic residues" evidence="9">
    <location>
        <begin position="1"/>
        <end position="13"/>
    </location>
</feature>
<dbReference type="KEGG" id="ppai:E1956_03570"/>
<keyword evidence="3" id="KW-0678">Repressor</keyword>
<evidence type="ECO:0000256" key="8">
    <source>
        <dbReference type="ARBA" id="ARBA00030117"/>
    </source>
</evidence>
<evidence type="ECO:0000256" key="2">
    <source>
        <dbReference type="ARBA" id="ARBA00017823"/>
    </source>
</evidence>
<proteinExistence type="inferred from homology"/>
<gene>
    <name evidence="11" type="primary">flgM</name>
    <name evidence="11" type="ORF">E1956_03570</name>
</gene>
<evidence type="ECO:0000313" key="12">
    <source>
        <dbReference type="Proteomes" id="UP000295727"/>
    </source>
</evidence>
<evidence type="ECO:0000256" key="4">
    <source>
        <dbReference type="ARBA" id="ARBA00022795"/>
    </source>
</evidence>
<reference evidence="11 12" key="1">
    <citation type="submission" date="2019-03" db="EMBL/GenBank/DDBJ databases">
        <title>Paraburkholderia sp. 7MH5, isolated from subtropical forest soil.</title>
        <authorList>
            <person name="Gao Z.-H."/>
            <person name="Qiu L.-H."/>
        </authorList>
    </citation>
    <scope>NUCLEOTIDE SEQUENCE [LARGE SCALE GENOMIC DNA]</scope>
    <source>
        <strain evidence="11 12">7MH5</strain>
    </source>
</reference>
<name>A0A4P7CQ62_9BURK</name>
<keyword evidence="11" id="KW-0969">Cilium</keyword>
<dbReference type="AlphaFoldDB" id="A0A4P7CQ62"/>
<keyword evidence="11" id="KW-0282">Flagellum</keyword>
<dbReference type="GO" id="GO:0045892">
    <property type="term" value="P:negative regulation of DNA-templated transcription"/>
    <property type="evidence" value="ECO:0007669"/>
    <property type="project" value="InterPro"/>
</dbReference>
<accession>A0A4P7CQ62</accession>
<comment type="similarity">
    <text evidence="1">Belongs to the FlgM family.</text>
</comment>
<organism evidence="11 12">
    <name type="scientific">Paraburkholderia pallida</name>
    <dbReference type="NCBI Taxonomy" id="2547399"/>
    <lineage>
        <taxon>Bacteria</taxon>
        <taxon>Pseudomonadati</taxon>
        <taxon>Pseudomonadota</taxon>
        <taxon>Betaproteobacteria</taxon>
        <taxon>Burkholderiales</taxon>
        <taxon>Burkholderiaceae</taxon>
        <taxon>Paraburkholderia</taxon>
    </lineage>
</organism>
<dbReference type="InterPro" id="IPR035890">
    <property type="entry name" value="Anti-sigma-28_factor_FlgM_sf"/>
</dbReference>
<keyword evidence="6" id="KW-0804">Transcription</keyword>
<keyword evidence="5" id="KW-0805">Transcription regulation</keyword>
<evidence type="ECO:0000256" key="1">
    <source>
        <dbReference type="ARBA" id="ARBA00005322"/>
    </source>
</evidence>
<evidence type="ECO:0000256" key="7">
    <source>
        <dbReference type="ARBA" id="ARBA00024739"/>
    </source>
</evidence>
<feature type="region of interest" description="Disordered" evidence="9">
    <location>
        <begin position="1"/>
        <end position="64"/>
    </location>
</feature>
<evidence type="ECO:0000259" key="10">
    <source>
        <dbReference type="Pfam" id="PF04316"/>
    </source>
</evidence>
<dbReference type="GO" id="GO:0044781">
    <property type="term" value="P:bacterial-type flagellum organization"/>
    <property type="evidence" value="ECO:0007669"/>
    <property type="project" value="UniProtKB-KW"/>
</dbReference>
<feature type="domain" description="Anti-sigma-28 factor FlgM C-terminal" evidence="10">
    <location>
        <begin position="62"/>
        <end position="112"/>
    </location>
</feature>
<keyword evidence="12" id="KW-1185">Reference proteome</keyword>
<dbReference type="Proteomes" id="UP000295727">
    <property type="component" value="Chromosome 1"/>
</dbReference>
<dbReference type="InterPro" id="IPR031316">
    <property type="entry name" value="FlgM_C"/>
</dbReference>
<evidence type="ECO:0000256" key="3">
    <source>
        <dbReference type="ARBA" id="ARBA00022491"/>
    </source>
</evidence>
<comment type="function">
    <text evidence="7">Responsible for the coupling of flagellin expression to flagellar assembly by preventing expression of the flagellin genes when a component of the middle class of proteins is defective. It negatively regulates flagellar genes by inhibiting the activity of FliA by directly binding to FliA.</text>
</comment>
<dbReference type="Pfam" id="PF04316">
    <property type="entry name" value="FlgM"/>
    <property type="match status" value="1"/>
</dbReference>
<dbReference type="RefSeq" id="WP_134747460.1">
    <property type="nucleotide sequence ID" value="NZ_CP038148.1"/>
</dbReference>